<dbReference type="Gene3D" id="3.30.710.10">
    <property type="entry name" value="Potassium Channel Kv1.1, Chain A"/>
    <property type="match status" value="1"/>
</dbReference>
<proteinExistence type="predicted"/>
<dbReference type="STRING" id="98765.A0A2R6NJ52"/>
<dbReference type="PROSITE" id="PS50097">
    <property type="entry name" value="BTB"/>
    <property type="match status" value="1"/>
</dbReference>
<keyword evidence="4" id="KW-1185">Reference proteome</keyword>
<feature type="compositionally biased region" description="Basic and acidic residues" evidence="1">
    <location>
        <begin position="18"/>
        <end position="29"/>
    </location>
</feature>
<evidence type="ECO:0000259" key="2">
    <source>
        <dbReference type="PROSITE" id="PS50097"/>
    </source>
</evidence>
<dbReference type="AlphaFoldDB" id="A0A2R6NJ52"/>
<evidence type="ECO:0000313" key="4">
    <source>
        <dbReference type="Proteomes" id="UP000186601"/>
    </source>
</evidence>
<gene>
    <name evidence="3" type="ORF">PHLCEN_2v11779</name>
</gene>
<dbReference type="InterPro" id="IPR000210">
    <property type="entry name" value="BTB/POZ_dom"/>
</dbReference>
<evidence type="ECO:0000256" key="1">
    <source>
        <dbReference type="SAM" id="MobiDB-lite"/>
    </source>
</evidence>
<dbReference type="Proteomes" id="UP000186601">
    <property type="component" value="Unassembled WGS sequence"/>
</dbReference>
<feature type="region of interest" description="Disordered" evidence="1">
    <location>
        <begin position="1"/>
        <end position="29"/>
    </location>
</feature>
<dbReference type="EMBL" id="MLYV02001195">
    <property type="protein sequence ID" value="PSR72331.1"/>
    <property type="molecule type" value="Genomic_DNA"/>
</dbReference>
<name>A0A2R6NJ52_9APHY</name>
<dbReference type="OrthoDB" id="3036049at2759"/>
<dbReference type="SMART" id="SM00225">
    <property type="entry name" value="BTB"/>
    <property type="match status" value="1"/>
</dbReference>
<feature type="domain" description="BTB" evidence="2">
    <location>
        <begin position="42"/>
        <end position="119"/>
    </location>
</feature>
<comment type="caution">
    <text evidence="3">The sequence shown here is derived from an EMBL/GenBank/DDBJ whole genome shotgun (WGS) entry which is preliminary data.</text>
</comment>
<sequence length="341" mass="38921">MAAVPAEQIEPRKKRRLHSDVPEAKENEAEPVPHEGLWFEDGNIILIAEETAFRVHRGVLSLHSEVFRNMFLVPQPSDVVEGGSTMLGLGCPFVRLHDTPEDLAMFLSILYGKRSIYYKLEHALPFADLRAMLLLAMKYQVEGISIEAIDRLEACYPFSQLPDYDCEQTRNRDGPPLAIVPEDSIAVVNLARLFDLPRLLPTALYGCCQLDTSKLLDGVRYGRELVRLSEEDVRRCFIVKDELMKKKHIMTALIMDPYTSPECSAPTQCRRGVQKLTWDGSQQPFWTNYNPLQLIDSWLDKRTGKLLCSRCAPGIGTRYNQKRLEVWEELGKIFDVSPWPV</sequence>
<dbReference type="InterPro" id="IPR011333">
    <property type="entry name" value="SKP1/BTB/POZ_sf"/>
</dbReference>
<evidence type="ECO:0000313" key="3">
    <source>
        <dbReference type="EMBL" id="PSR72331.1"/>
    </source>
</evidence>
<accession>A0A2R6NJ52</accession>
<protein>
    <recommendedName>
        <fullName evidence="2">BTB domain-containing protein</fullName>
    </recommendedName>
</protein>
<dbReference type="CDD" id="cd18186">
    <property type="entry name" value="BTB_POZ_ZBTB_KLHL-like"/>
    <property type="match status" value="1"/>
</dbReference>
<reference evidence="3 4" key="1">
    <citation type="submission" date="2018-02" db="EMBL/GenBank/DDBJ databases">
        <title>Genome sequence of the basidiomycete white-rot fungus Phlebia centrifuga.</title>
        <authorList>
            <person name="Granchi Z."/>
            <person name="Peng M."/>
            <person name="de Vries R.P."/>
            <person name="Hilden K."/>
            <person name="Makela M.R."/>
            <person name="Grigoriev I."/>
            <person name="Riley R."/>
        </authorList>
    </citation>
    <scope>NUCLEOTIDE SEQUENCE [LARGE SCALE GENOMIC DNA]</scope>
    <source>
        <strain evidence="3 4">FBCC195</strain>
    </source>
</reference>
<dbReference type="Pfam" id="PF00651">
    <property type="entry name" value="BTB"/>
    <property type="match status" value="1"/>
</dbReference>
<organism evidence="3 4">
    <name type="scientific">Hermanssonia centrifuga</name>
    <dbReference type="NCBI Taxonomy" id="98765"/>
    <lineage>
        <taxon>Eukaryota</taxon>
        <taxon>Fungi</taxon>
        <taxon>Dikarya</taxon>
        <taxon>Basidiomycota</taxon>
        <taxon>Agaricomycotina</taxon>
        <taxon>Agaricomycetes</taxon>
        <taxon>Polyporales</taxon>
        <taxon>Meruliaceae</taxon>
        <taxon>Hermanssonia</taxon>
    </lineage>
</organism>
<dbReference type="SUPFAM" id="SSF54695">
    <property type="entry name" value="POZ domain"/>
    <property type="match status" value="1"/>
</dbReference>